<dbReference type="PANTHER" id="PTHR30040">
    <property type="entry name" value="THIAMINE BIOSYNTHESIS LIPOPROTEIN APBE"/>
    <property type="match status" value="1"/>
</dbReference>
<keyword evidence="5 12" id="KW-0808">Transferase</keyword>
<evidence type="ECO:0000256" key="10">
    <source>
        <dbReference type="ARBA" id="ARBA00048540"/>
    </source>
</evidence>
<keyword evidence="13" id="KW-1185">Reference proteome</keyword>
<comment type="catalytic activity">
    <reaction evidence="10">
        <text>L-threonyl-[protein] + FAD = FMN-L-threonyl-[protein] + AMP + H(+)</text>
        <dbReference type="Rhea" id="RHEA:36847"/>
        <dbReference type="Rhea" id="RHEA-COMP:11060"/>
        <dbReference type="Rhea" id="RHEA-COMP:11061"/>
        <dbReference type="ChEBI" id="CHEBI:15378"/>
        <dbReference type="ChEBI" id="CHEBI:30013"/>
        <dbReference type="ChEBI" id="CHEBI:57692"/>
        <dbReference type="ChEBI" id="CHEBI:74257"/>
        <dbReference type="ChEBI" id="CHEBI:456215"/>
        <dbReference type="EC" id="2.7.1.180"/>
    </reaction>
</comment>
<keyword evidence="4" id="KW-0285">Flavoprotein</keyword>
<evidence type="ECO:0000313" key="13">
    <source>
        <dbReference type="Proteomes" id="UP001341444"/>
    </source>
</evidence>
<evidence type="ECO:0000256" key="5">
    <source>
        <dbReference type="ARBA" id="ARBA00022679"/>
    </source>
</evidence>
<dbReference type="InterPro" id="IPR024932">
    <property type="entry name" value="ApbE"/>
</dbReference>
<comment type="cofactor">
    <cofactor evidence="1">
        <name>Mg(2+)</name>
        <dbReference type="ChEBI" id="CHEBI:18420"/>
    </cofactor>
</comment>
<dbReference type="PANTHER" id="PTHR30040:SF2">
    <property type="entry name" value="FAD:PROTEIN FMN TRANSFERASE"/>
    <property type="match status" value="1"/>
</dbReference>
<accession>A0ABU6MJE6</accession>
<sequence length="312" mass="35444">MGSYTAELMNTEFYIEVSDQTTPGWEEQVDHWLRYVDAEWSRFRNNNELDQLNRAPIGTELVLSPPLYDVLRTADQYRIKTQDRFSPYLKKALEQQGYNRSFPFSSSESSVLESFIVEENPYVFKEDFTVVKKTERQIDLGGIGKGYAVQGAAKWLQEHGAVYGLVDGGGDMAVWSDGEKQWKIGVSDAWDSSRQAGVFTFKNASIATSNRVYRSWTQGTEQEQKHHLLDGRTGKVLDSDIVQATAVASNCAEAEVAAKMCFLLKEEEREQWFKNEMPDVHYLLLKANGELVPRNKGKNNTKLRTGRGSAFH</sequence>
<evidence type="ECO:0000313" key="12">
    <source>
        <dbReference type="EMBL" id="MED1204579.1"/>
    </source>
</evidence>
<proteinExistence type="predicted"/>
<evidence type="ECO:0000256" key="2">
    <source>
        <dbReference type="ARBA" id="ARBA00011955"/>
    </source>
</evidence>
<evidence type="ECO:0000256" key="1">
    <source>
        <dbReference type="ARBA" id="ARBA00001946"/>
    </source>
</evidence>
<evidence type="ECO:0000256" key="7">
    <source>
        <dbReference type="ARBA" id="ARBA00022827"/>
    </source>
</evidence>
<dbReference type="SUPFAM" id="SSF143631">
    <property type="entry name" value="ApbE-like"/>
    <property type="match status" value="1"/>
</dbReference>
<dbReference type="Proteomes" id="UP001341444">
    <property type="component" value="Unassembled WGS sequence"/>
</dbReference>
<feature type="compositionally biased region" description="Basic residues" evidence="11">
    <location>
        <begin position="295"/>
        <end position="305"/>
    </location>
</feature>
<keyword evidence="7" id="KW-0274">FAD</keyword>
<evidence type="ECO:0000256" key="4">
    <source>
        <dbReference type="ARBA" id="ARBA00022630"/>
    </source>
</evidence>
<evidence type="ECO:0000256" key="8">
    <source>
        <dbReference type="ARBA" id="ARBA00022842"/>
    </source>
</evidence>
<name>A0ABU6MJE6_9BACI</name>
<dbReference type="Gene3D" id="3.10.520.10">
    <property type="entry name" value="ApbE-like domains"/>
    <property type="match status" value="1"/>
</dbReference>
<dbReference type="InterPro" id="IPR003374">
    <property type="entry name" value="ApbE-like_sf"/>
</dbReference>
<dbReference type="RefSeq" id="WP_066268127.1">
    <property type="nucleotide sequence ID" value="NZ_JARMAB010000025.1"/>
</dbReference>
<protein>
    <recommendedName>
        <fullName evidence="3">FAD:protein FMN transferase</fullName>
        <ecNumber evidence="2">2.7.1.180</ecNumber>
    </recommendedName>
    <alternativeName>
        <fullName evidence="9">Flavin transferase</fullName>
    </alternativeName>
</protein>
<dbReference type="EMBL" id="JARMAB010000025">
    <property type="protein sequence ID" value="MED1204579.1"/>
    <property type="molecule type" value="Genomic_DNA"/>
</dbReference>
<gene>
    <name evidence="12" type="ORF">P4T90_16145</name>
</gene>
<comment type="caution">
    <text evidence="12">The sequence shown here is derived from an EMBL/GenBank/DDBJ whole genome shotgun (WGS) entry which is preliminary data.</text>
</comment>
<feature type="region of interest" description="Disordered" evidence="11">
    <location>
        <begin position="293"/>
        <end position="312"/>
    </location>
</feature>
<keyword evidence="6" id="KW-0479">Metal-binding</keyword>
<organism evidence="12 13">
    <name type="scientific">Heyndrickxia acidicola</name>
    <dbReference type="NCBI Taxonomy" id="209389"/>
    <lineage>
        <taxon>Bacteria</taxon>
        <taxon>Bacillati</taxon>
        <taxon>Bacillota</taxon>
        <taxon>Bacilli</taxon>
        <taxon>Bacillales</taxon>
        <taxon>Bacillaceae</taxon>
        <taxon>Heyndrickxia</taxon>
    </lineage>
</organism>
<evidence type="ECO:0000256" key="11">
    <source>
        <dbReference type="SAM" id="MobiDB-lite"/>
    </source>
</evidence>
<reference evidence="12 13" key="1">
    <citation type="submission" date="2023-03" db="EMBL/GenBank/DDBJ databases">
        <title>Bacillus Genome Sequencing.</title>
        <authorList>
            <person name="Dunlap C."/>
        </authorList>
    </citation>
    <scope>NUCLEOTIDE SEQUENCE [LARGE SCALE GENOMIC DNA]</scope>
    <source>
        <strain evidence="12 13">B-23453</strain>
    </source>
</reference>
<evidence type="ECO:0000256" key="6">
    <source>
        <dbReference type="ARBA" id="ARBA00022723"/>
    </source>
</evidence>
<dbReference type="Pfam" id="PF02424">
    <property type="entry name" value="ApbE"/>
    <property type="match status" value="1"/>
</dbReference>
<evidence type="ECO:0000256" key="3">
    <source>
        <dbReference type="ARBA" id="ARBA00016337"/>
    </source>
</evidence>
<keyword evidence="8" id="KW-0460">Magnesium</keyword>
<evidence type="ECO:0000256" key="9">
    <source>
        <dbReference type="ARBA" id="ARBA00031306"/>
    </source>
</evidence>
<dbReference type="GO" id="GO:0016740">
    <property type="term" value="F:transferase activity"/>
    <property type="evidence" value="ECO:0007669"/>
    <property type="project" value="UniProtKB-KW"/>
</dbReference>
<dbReference type="EC" id="2.7.1.180" evidence="2"/>